<organism evidence="1 3">
    <name type="scientific">Streptomyces anulatus</name>
    <name type="common">Streptomyces chrysomallus</name>
    <dbReference type="NCBI Taxonomy" id="1892"/>
    <lineage>
        <taxon>Bacteria</taxon>
        <taxon>Bacillati</taxon>
        <taxon>Actinomycetota</taxon>
        <taxon>Actinomycetes</taxon>
        <taxon>Kitasatosporales</taxon>
        <taxon>Streptomycetaceae</taxon>
        <taxon>Streptomyces</taxon>
    </lineage>
</organism>
<protein>
    <recommendedName>
        <fullName evidence="4">PIN domain nuclease</fullName>
    </recommendedName>
</protein>
<proteinExistence type="predicted"/>
<evidence type="ECO:0000313" key="3">
    <source>
        <dbReference type="Proteomes" id="UP001431926"/>
    </source>
</evidence>
<evidence type="ECO:0008006" key="4">
    <source>
        <dbReference type="Google" id="ProtNLM"/>
    </source>
</evidence>
<gene>
    <name evidence="1" type="ORF">OG367_00065</name>
    <name evidence="2" type="ORF">OG367_39555</name>
</gene>
<name>A0ABZ1Z7H3_STRAQ</name>
<reference evidence="1" key="1">
    <citation type="submission" date="2022-10" db="EMBL/GenBank/DDBJ databases">
        <title>The complete genomes of actinobacterial strains from the NBC collection.</title>
        <authorList>
            <person name="Joergensen T.S."/>
            <person name="Alvarez Arevalo M."/>
            <person name="Sterndorff E.B."/>
            <person name="Faurdal D."/>
            <person name="Vuksanovic O."/>
            <person name="Mourched A.-S."/>
            <person name="Charusanti P."/>
            <person name="Shaw S."/>
            <person name="Blin K."/>
            <person name="Weber T."/>
        </authorList>
    </citation>
    <scope>NUCLEOTIDE SEQUENCE</scope>
    <source>
        <strain evidence="1">NBC_01436</strain>
    </source>
</reference>
<keyword evidence="3" id="KW-1185">Reference proteome</keyword>
<dbReference type="EMBL" id="CP109491">
    <property type="protein sequence ID" value="WUX34721.1"/>
    <property type="molecule type" value="Genomic_DNA"/>
</dbReference>
<dbReference type="RefSeq" id="WP_329353788.1">
    <property type="nucleotide sequence ID" value="NZ_CP109490.1"/>
</dbReference>
<sequence length="43" mass="4977">MGHYPWLRIADCAVIAGTDDLLALFTEAERQHLPRPWWREAIG</sequence>
<dbReference type="EMBL" id="CP109491">
    <property type="protein sequence ID" value="WUX41942.1"/>
    <property type="molecule type" value="Genomic_DNA"/>
</dbReference>
<accession>A0ABZ1Z7H3</accession>
<dbReference type="Proteomes" id="UP001431926">
    <property type="component" value="Chromosome"/>
</dbReference>
<evidence type="ECO:0000313" key="2">
    <source>
        <dbReference type="EMBL" id="WUX41942.1"/>
    </source>
</evidence>
<evidence type="ECO:0000313" key="1">
    <source>
        <dbReference type="EMBL" id="WUX34721.1"/>
    </source>
</evidence>